<protein>
    <submittedName>
        <fullName evidence="1">Uncharacterized protein</fullName>
    </submittedName>
</protein>
<gene>
    <name evidence="1" type="ORF">BS47DRAFT_1392692</name>
</gene>
<sequence>MAFSYRWLELISKVYIDNNWSLSLYITPGTLPFAINIDSVAHEPVDRDSTDLISPRAYIILTDDSSGNTRKRSALEVLRDTLDSQELNLFLAHIGATPSSISGDAFCNITGASLTDENRSIVQIIRDNGNETIWSIVRVCLRCKCLPAPGVSTYTTNDLNYLEEGIWLYEGNERLPEPSDPLWDSPLGQEVHRSAMARRCAYSIWFVTECLPVL</sequence>
<dbReference type="Proteomes" id="UP000886523">
    <property type="component" value="Unassembled WGS sequence"/>
</dbReference>
<reference evidence="1" key="1">
    <citation type="journal article" date="2020" name="Nat. Commun.">
        <title>Large-scale genome sequencing of mycorrhizal fungi provides insights into the early evolution of symbiotic traits.</title>
        <authorList>
            <person name="Miyauchi S."/>
            <person name="Kiss E."/>
            <person name="Kuo A."/>
            <person name="Drula E."/>
            <person name="Kohler A."/>
            <person name="Sanchez-Garcia M."/>
            <person name="Morin E."/>
            <person name="Andreopoulos B."/>
            <person name="Barry K.W."/>
            <person name="Bonito G."/>
            <person name="Buee M."/>
            <person name="Carver A."/>
            <person name="Chen C."/>
            <person name="Cichocki N."/>
            <person name="Clum A."/>
            <person name="Culley D."/>
            <person name="Crous P.W."/>
            <person name="Fauchery L."/>
            <person name="Girlanda M."/>
            <person name="Hayes R.D."/>
            <person name="Keri Z."/>
            <person name="LaButti K."/>
            <person name="Lipzen A."/>
            <person name="Lombard V."/>
            <person name="Magnuson J."/>
            <person name="Maillard F."/>
            <person name="Murat C."/>
            <person name="Nolan M."/>
            <person name="Ohm R.A."/>
            <person name="Pangilinan J."/>
            <person name="Pereira M.F."/>
            <person name="Perotto S."/>
            <person name="Peter M."/>
            <person name="Pfister S."/>
            <person name="Riley R."/>
            <person name="Sitrit Y."/>
            <person name="Stielow J.B."/>
            <person name="Szollosi G."/>
            <person name="Zifcakova L."/>
            <person name="Stursova M."/>
            <person name="Spatafora J.W."/>
            <person name="Tedersoo L."/>
            <person name="Vaario L.M."/>
            <person name="Yamada A."/>
            <person name="Yan M."/>
            <person name="Wang P."/>
            <person name="Xu J."/>
            <person name="Bruns T."/>
            <person name="Baldrian P."/>
            <person name="Vilgalys R."/>
            <person name="Dunand C."/>
            <person name="Henrissat B."/>
            <person name="Grigoriev I.V."/>
            <person name="Hibbett D."/>
            <person name="Nagy L.G."/>
            <person name="Martin F.M."/>
        </authorList>
    </citation>
    <scope>NUCLEOTIDE SEQUENCE</scope>
    <source>
        <strain evidence="1">UP504</strain>
    </source>
</reference>
<accession>A0A9P6AYL8</accession>
<evidence type="ECO:0000313" key="1">
    <source>
        <dbReference type="EMBL" id="KAF9514112.1"/>
    </source>
</evidence>
<organism evidence="1 2">
    <name type="scientific">Hydnum rufescens UP504</name>
    <dbReference type="NCBI Taxonomy" id="1448309"/>
    <lineage>
        <taxon>Eukaryota</taxon>
        <taxon>Fungi</taxon>
        <taxon>Dikarya</taxon>
        <taxon>Basidiomycota</taxon>
        <taxon>Agaricomycotina</taxon>
        <taxon>Agaricomycetes</taxon>
        <taxon>Cantharellales</taxon>
        <taxon>Hydnaceae</taxon>
        <taxon>Hydnum</taxon>
    </lineage>
</organism>
<dbReference type="EMBL" id="MU128964">
    <property type="protein sequence ID" value="KAF9514112.1"/>
    <property type="molecule type" value="Genomic_DNA"/>
</dbReference>
<proteinExistence type="predicted"/>
<comment type="caution">
    <text evidence="1">The sequence shown here is derived from an EMBL/GenBank/DDBJ whole genome shotgun (WGS) entry which is preliminary data.</text>
</comment>
<dbReference type="AlphaFoldDB" id="A0A9P6AYL8"/>
<dbReference type="OrthoDB" id="3263651at2759"/>
<evidence type="ECO:0000313" key="2">
    <source>
        <dbReference type="Proteomes" id="UP000886523"/>
    </source>
</evidence>
<name>A0A9P6AYL8_9AGAM</name>
<keyword evidence="2" id="KW-1185">Reference proteome</keyword>